<dbReference type="GO" id="GO:0070292">
    <property type="term" value="P:N-acylphosphatidylethanolamine metabolic process"/>
    <property type="evidence" value="ECO:0007669"/>
    <property type="project" value="TreeGrafter"/>
</dbReference>
<dbReference type="GeneID" id="36346638"/>
<comment type="caution">
    <text evidence="2">The sequence shown here is derived from an EMBL/GenBank/DDBJ whole genome shotgun (WGS) entry which is preliminary data.</text>
</comment>
<proteinExistence type="predicted"/>
<dbReference type="KEGG" id="egl:EGR_10923"/>
<dbReference type="AlphaFoldDB" id="W6U162"/>
<dbReference type="Pfam" id="PF12706">
    <property type="entry name" value="Lactamase_B_2"/>
    <property type="match status" value="1"/>
</dbReference>
<dbReference type="InterPro" id="IPR001279">
    <property type="entry name" value="Metallo-B-lactamas"/>
</dbReference>
<dbReference type="Gene3D" id="3.60.15.10">
    <property type="entry name" value="Ribonuclease Z/Hydroxyacylglutathione hydrolase-like"/>
    <property type="match status" value="1"/>
</dbReference>
<dbReference type="Proteomes" id="UP000019149">
    <property type="component" value="Unassembled WGS sequence"/>
</dbReference>
<dbReference type="OrthoDB" id="332863at2759"/>
<dbReference type="RefSeq" id="XP_024345417.1">
    <property type="nucleotide sequence ID" value="XM_024500172.1"/>
</dbReference>
<name>W6U162_ECHGR</name>
<dbReference type="STRING" id="6210.W6U162"/>
<dbReference type="PANTHER" id="PTHR15032">
    <property type="entry name" value="N-ACYL-PHOSPHATIDYLETHANOLAMINE-HYDROLYZING PHOSPHOLIPASE D"/>
    <property type="match status" value="1"/>
</dbReference>
<dbReference type="GO" id="GO:0070290">
    <property type="term" value="F:N-acylphosphatidylethanolamine-specific phospholipase D activity"/>
    <property type="evidence" value="ECO:0007669"/>
    <property type="project" value="TreeGrafter"/>
</dbReference>
<dbReference type="InterPro" id="IPR036866">
    <property type="entry name" value="RibonucZ/Hydroxyglut_hydro"/>
</dbReference>
<accession>W6U162</accession>
<evidence type="ECO:0000313" key="3">
    <source>
        <dbReference type="Proteomes" id="UP000019149"/>
    </source>
</evidence>
<gene>
    <name evidence="2" type="ORF">EGR_10923</name>
</gene>
<dbReference type="PANTHER" id="PTHR15032:SF4">
    <property type="entry name" value="N-ACYL-PHOSPHATIDYLETHANOLAMINE-HYDROLYZING PHOSPHOLIPASE D"/>
    <property type="match status" value="1"/>
</dbReference>
<organism evidence="2 3">
    <name type="scientific">Echinococcus granulosus</name>
    <name type="common">Hydatid tapeworm</name>
    <dbReference type="NCBI Taxonomy" id="6210"/>
    <lineage>
        <taxon>Eukaryota</taxon>
        <taxon>Metazoa</taxon>
        <taxon>Spiralia</taxon>
        <taxon>Lophotrochozoa</taxon>
        <taxon>Platyhelminthes</taxon>
        <taxon>Cestoda</taxon>
        <taxon>Eucestoda</taxon>
        <taxon>Cyclophyllidea</taxon>
        <taxon>Taeniidae</taxon>
        <taxon>Echinococcus</taxon>
        <taxon>Echinococcus granulosus group</taxon>
    </lineage>
</organism>
<evidence type="ECO:0000259" key="1">
    <source>
        <dbReference type="Pfam" id="PF12706"/>
    </source>
</evidence>
<dbReference type="OMA" id="PARHFCG"/>
<protein>
    <submittedName>
        <fullName evidence="2">N-acyl-phosphatidylethanolamine-hydrolyzing phospholipase D</fullName>
    </submittedName>
</protein>
<dbReference type="EMBL" id="APAU02000303">
    <property type="protein sequence ID" value="EUB54221.1"/>
    <property type="molecule type" value="Genomic_DNA"/>
</dbReference>
<dbReference type="SUPFAM" id="SSF56281">
    <property type="entry name" value="Metallo-hydrolase/oxidoreductase"/>
    <property type="match status" value="1"/>
</dbReference>
<keyword evidence="3" id="KW-1185">Reference proteome</keyword>
<evidence type="ECO:0000313" key="2">
    <source>
        <dbReference type="EMBL" id="EUB54221.1"/>
    </source>
</evidence>
<sequence length="385" mass="43388">MRGSRSGNGSDKASNMFGLHIERIFVLWQSMAENLTQVKITSWGRFANPWSTWEDTRLRAGFVLGFTAGDVDCSPSPSDLRLACHLPIYRPKFEAKGDGVRLTWLGHSSVLVYVDGVRVLCDPVFSERCSASQYIGPRRYRPPPCKVEDLPPIDAVVISHNHYDHLDVNSVRGLSDRFPQAHWFVPSGCRDFILSTANEANESRVHDFLWWEERPVGDTGVKAVFTPTQHWSARNFLFDSFAPVIGRMFVLQTLWGSWALIGPKHRVWFGGDTGYCDAFKEIGGHLGPFDVAAIPIGAYEPRWVLKSQHVNPWEAVEIHKDIRAKYSVGIHWGTFPLTQESFMAPKTALEKALQTAGLHPSEFRTIHHGQSLCFHRDSSEDASVE</sequence>
<dbReference type="GO" id="GO:0005737">
    <property type="term" value="C:cytoplasm"/>
    <property type="evidence" value="ECO:0007669"/>
    <property type="project" value="TreeGrafter"/>
</dbReference>
<dbReference type="CTD" id="36346638"/>
<feature type="domain" description="Metallo-beta-lactamase" evidence="1">
    <location>
        <begin position="118"/>
        <end position="332"/>
    </location>
</feature>
<reference evidence="2 3" key="1">
    <citation type="journal article" date="2013" name="Nat. Genet.">
        <title>The genome of the hydatid tapeworm Echinococcus granulosus.</title>
        <authorList>
            <person name="Zheng H."/>
            <person name="Zhang W."/>
            <person name="Zhang L."/>
            <person name="Zhang Z."/>
            <person name="Li J."/>
            <person name="Lu G."/>
            <person name="Zhu Y."/>
            <person name="Wang Y."/>
            <person name="Huang Y."/>
            <person name="Liu J."/>
            <person name="Kang H."/>
            <person name="Chen J."/>
            <person name="Wang L."/>
            <person name="Chen A."/>
            <person name="Yu S."/>
            <person name="Gao Z."/>
            <person name="Jin L."/>
            <person name="Gu W."/>
            <person name="Wang Z."/>
            <person name="Zhao L."/>
            <person name="Shi B."/>
            <person name="Wen H."/>
            <person name="Lin R."/>
            <person name="Jones M.K."/>
            <person name="Brejova B."/>
            <person name="Vinar T."/>
            <person name="Zhao G."/>
            <person name="McManus D.P."/>
            <person name="Chen Z."/>
            <person name="Zhou Y."/>
            <person name="Wang S."/>
        </authorList>
    </citation>
    <scope>NUCLEOTIDE SEQUENCE [LARGE SCALE GENOMIC DNA]</scope>
</reference>
<dbReference type="GO" id="GO:0070291">
    <property type="term" value="P:N-acylethanolamine metabolic process"/>
    <property type="evidence" value="ECO:0007669"/>
    <property type="project" value="TreeGrafter"/>
</dbReference>